<evidence type="ECO:0000256" key="11">
    <source>
        <dbReference type="SAM" id="SignalP"/>
    </source>
</evidence>
<feature type="chain" id="PRO_5014120191" description="C-type natriuretic peptide" evidence="11">
    <location>
        <begin position="24"/>
        <end position="129"/>
    </location>
</feature>
<dbReference type="PROSITE" id="PS00263">
    <property type="entry name" value="NATRIURETIC_PEPTIDE"/>
    <property type="match status" value="1"/>
</dbReference>
<dbReference type="FunCoup" id="G1RVI4">
    <property type="interactions" value="221"/>
</dbReference>
<dbReference type="GO" id="GO:0003418">
    <property type="term" value="P:growth plate cartilage chondrocyte differentiation"/>
    <property type="evidence" value="ECO:0007669"/>
    <property type="project" value="Ensembl"/>
</dbReference>
<evidence type="ECO:0000256" key="8">
    <source>
        <dbReference type="ARBA" id="ARBA00045933"/>
    </source>
</evidence>
<dbReference type="GO" id="GO:0001974">
    <property type="term" value="P:blood vessel remodeling"/>
    <property type="evidence" value="ECO:0007669"/>
    <property type="project" value="Ensembl"/>
</dbReference>
<comment type="function">
    <text evidence="8">Hormone which plays a role in endochondral ossification through regulation of cartilaginous growth plate chondrocytes proliferation and differentiation. May also be vasoactive and natriuretic. Acts by specifically binding and stimulating NPR2 to produce cGMP. Binds the clearance receptor NPR3.</text>
</comment>
<dbReference type="Pfam" id="PF00212">
    <property type="entry name" value="ANP"/>
    <property type="match status" value="1"/>
</dbReference>
<reference evidence="12" key="2">
    <citation type="submission" date="2025-08" db="UniProtKB">
        <authorList>
            <consortium name="Ensembl"/>
        </authorList>
    </citation>
    <scope>IDENTIFICATION</scope>
</reference>
<dbReference type="Ensembl" id="ENSNLET00000018126.2">
    <property type="protein sequence ID" value="ENSNLEP00000017261.2"/>
    <property type="gene ID" value="ENSNLEG00000014217.2"/>
</dbReference>
<dbReference type="GO" id="GO:0005576">
    <property type="term" value="C:extracellular region"/>
    <property type="evidence" value="ECO:0007669"/>
    <property type="project" value="UniProtKB-SubCell"/>
</dbReference>
<comment type="subcellular location">
    <subcellularLocation>
        <location evidence="1 9">Secreted</location>
    </subcellularLocation>
</comment>
<protein>
    <recommendedName>
        <fullName evidence="3">C-type natriuretic peptide</fullName>
    </recommendedName>
</protein>
<dbReference type="GO" id="GO:0090649">
    <property type="term" value="P:response to oxygen-glucose deprivation"/>
    <property type="evidence" value="ECO:0007669"/>
    <property type="project" value="Ensembl"/>
</dbReference>
<dbReference type="PRINTS" id="PR00713">
    <property type="entry name" value="CNATPEPTIDE"/>
</dbReference>
<dbReference type="GO" id="GO:0071965">
    <property type="term" value="P:multicellular organismal locomotion"/>
    <property type="evidence" value="ECO:0007669"/>
    <property type="project" value="Ensembl"/>
</dbReference>
<dbReference type="PANTHER" id="PTHR12167:SF2">
    <property type="entry name" value="C-TYPE NATRIURETIC PEPTIDE"/>
    <property type="match status" value="1"/>
</dbReference>
<sequence length="129" mass="13528">MHLSQLLACALLLTLLSLRPSEAKPGAPPKVGAVPPAPVWPARRAAKGGLRFFDPSRPDPGGGGANLKGDRSRLLPGLARDTKSRAAWAPLLQEHPNARKYKGANKKGLSKGCFGLKLDRIGSMSGLGC</sequence>
<dbReference type="GO" id="GO:0051447">
    <property type="term" value="P:negative regulation of meiotic cell cycle"/>
    <property type="evidence" value="ECO:0007669"/>
    <property type="project" value="Ensembl"/>
</dbReference>
<dbReference type="GO" id="GO:0006182">
    <property type="term" value="P:cGMP biosynthetic process"/>
    <property type="evidence" value="ECO:0007669"/>
    <property type="project" value="Ensembl"/>
</dbReference>
<dbReference type="GO" id="GO:0005179">
    <property type="term" value="F:hormone activity"/>
    <property type="evidence" value="ECO:0007669"/>
    <property type="project" value="UniProtKB-KW"/>
</dbReference>
<keyword evidence="6 11" id="KW-0732">Signal</keyword>
<dbReference type="GO" id="GO:0097746">
    <property type="term" value="P:blood vessel diameter maintenance"/>
    <property type="evidence" value="ECO:0007669"/>
    <property type="project" value="UniProtKB-KW"/>
</dbReference>
<dbReference type="AlphaFoldDB" id="G1RVI4"/>
<evidence type="ECO:0000256" key="6">
    <source>
        <dbReference type="ARBA" id="ARBA00022729"/>
    </source>
</evidence>
<dbReference type="HOGENOM" id="CLU_160791_0_0_1"/>
<name>G1RVI4_NOMLE</name>
<dbReference type="GO" id="GO:0007168">
    <property type="term" value="P:receptor guanylyl cyclase signaling pathway"/>
    <property type="evidence" value="ECO:0007669"/>
    <property type="project" value="TreeGrafter"/>
</dbReference>
<dbReference type="GO" id="GO:0002931">
    <property type="term" value="P:response to ischemia"/>
    <property type="evidence" value="ECO:0007669"/>
    <property type="project" value="Ensembl"/>
</dbReference>
<feature type="region of interest" description="Disordered" evidence="10">
    <location>
        <begin position="50"/>
        <end position="73"/>
    </location>
</feature>
<evidence type="ECO:0000256" key="10">
    <source>
        <dbReference type="SAM" id="MobiDB-lite"/>
    </source>
</evidence>
<dbReference type="EMBL" id="ADFV01083470">
    <property type="status" value="NOT_ANNOTATED_CDS"/>
    <property type="molecule type" value="Genomic_DNA"/>
</dbReference>
<dbReference type="GO" id="GO:0006874">
    <property type="term" value="P:intracellular calcium ion homeostasis"/>
    <property type="evidence" value="ECO:0007669"/>
    <property type="project" value="Ensembl"/>
</dbReference>
<accession>G1RVI4</accession>
<keyword evidence="13" id="KW-1185">Reference proteome</keyword>
<dbReference type="GO" id="GO:0001549">
    <property type="term" value="P:cumulus cell differentiation"/>
    <property type="evidence" value="ECO:0007669"/>
    <property type="project" value="Ensembl"/>
</dbReference>
<organism evidence="12 13">
    <name type="scientific">Nomascus leucogenys</name>
    <name type="common">Northern white-cheeked gibbon</name>
    <name type="synonym">Hylobates leucogenys</name>
    <dbReference type="NCBI Taxonomy" id="61853"/>
    <lineage>
        <taxon>Eukaryota</taxon>
        <taxon>Metazoa</taxon>
        <taxon>Chordata</taxon>
        <taxon>Craniata</taxon>
        <taxon>Vertebrata</taxon>
        <taxon>Euteleostomi</taxon>
        <taxon>Mammalia</taxon>
        <taxon>Eutheria</taxon>
        <taxon>Euarchontoglires</taxon>
        <taxon>Primates</taxon>
        <taxon>Haplorrhini</taxon>
        <taxon>Catarrhini</taxon>
        <taxon>Hylobatidae</taxon>
        <taxon>Nomascus</taxon>
    </lineage>
</organism>
<dbReference type="GO" id="GO:0043524">
    <property type="term" value="P:negative regulation of neuron apoptotic process"/>
    <property type="evidence" value="ECO:0007669"/>
    <property type="project" value="Ensembl"/>
</dbReference>
<evidence type="ECO:0000256" key="2">
    <source>
        <dbReference type="ARBA" id="ARBA00009041"/>
    </source>
</evidence>
<dbReference type="PRINTS" id="PR00710">
    <property type="entry name" value="NATPEPTIDES"/>
</dbReference>
<keyword evidence="5" id="KW-0372">Hormone</keyword>
<dbReference type="OMA" id="HDYPNAR"/>
<dbReference type="InterPro" id="IPR000663">
    <property type="entry name" value="Natr_peptide"/>
</dbReference>
<evidence type="ECO:0000256" key="5">
    <source>
        <dbReference type="ARBA" id="ARBA00022702"/>
    </source>
</evidence>
<dbReference type="GO" id="GO:1904588">
    <property type="term" value="P:cellular response to glycoprotein"/>
    <property type="evidence" value="ECO:0007669"/>
    <property type="project" value="Ensembl"/>
</dbReference>
<dbReference type="InterPro" id="IPR002406">
    <property type="entry name" value="C_natriurtcpep"/>
</dbReference>
<dbReference type="GeneTree" id="ENSGT00390000015492"/>
<dbReference type="GO" id="GO:0061939">
    <property type="term" value="P:c-di-GMP signaling"/>
    <property type="evidence" value="ECO:0007669"/>
    <property type="project" value="Ensembl"/>
</dbReference>
<dbReference type="GO" id="GO:1903537">
    <property type="term" value="P:meiotic cell cycle process involved in oocyte maturation"/>
    <property type="evidence" value="ECO:0007669"/>
    <property type="project" value="Ensembl"/>
</dbReference>
<dbReference type="GO" id="GO:1900194">
    <property type="term" value="P:negative regulation of oocyte maturation"/>
    <property type="evidence" value="ECO:0007669"/>
    <property type="project" value="Ensembl"/>
</dbReference>
<dbReference type="PANTHER" id="PTHR12167">
    <property type="entry name" value="C-TYPE NATRIURETIC PEPTIDE"/>
    <property type="match status" value="1"/>
</dbReference>
<comment type="similarity">
    <text evidence="2 9">Belongs to the natriuretic peptide family.</text>
</comment>
<proteinExistence type="inferred from homology"/>
<dbReference type="InterPro" id="IPR030480">
    <property type="entry name" value="Natr_peptide_CS"/>
</dbReference>
<evidence type="ECO:0000256" key="3">
    <source>
        <dbReference type="ARBA" id="ARBA00018109"/>
    </source>
</evidence>
<dbReference type="GO" id="GO:0040014">
    <property type="term" value="P:regulation of multicellular organism growth"/>
    <property type="evidence" value="ECO:0007669"/>
    <property type="project" value="Ensembl"/>
</dbReference>
<dbReference type="STRING" id="61853.ENSNLEP00000017261"/>
<keyword evidence="4" id="KW-0964">Secreted</keyword>
<feature type="signal peptide" evidence="11">
    <location>
        <begin position="1"/>
        <end position="23"/>
    </location>
</feature>
<evidence type="ECO:0000256" key="7">
    <source>
        <dbReference type="ARBA" id="ARBA00022858"/>
    </source>
</evidence>
<dbReference type="SMART" id="SM00183">
    <property type="entry name" value="NAT_PEP"/>
    <property type="match status" value="1"/>
</dbReference>
<dbReference type="GO" id="GO:0003419">
    <property type="term" value="P:growth plate cartilage chondrocyte proliferation"/>
    <property type="evidence" value="ECO:0007669"/>
    <property type="project" value="Ensembl"/>
</dbReference>
<dbReference type="eggNOG" id="ENOG502S2QY">
    <property type="taxonomic scope" value="Eukaryota"/>
</dbReference>
<keyword evidence="7 9" id="KW-0838">Vasoactive</keyword>
<reference evidence="12" key="3">
    <citation type="submission" date="2025-09" db="UniProtKB">
        <authorList>
            <consortium name="Ensembl"/>
        </authorList>
    </citation>
    <scope>IDENTIFICATION</scope>
</reference>
<dbReference type="GO" id="GO:0001525">
    <property type="term" value="P:angiogenesis"/>
    <property type="evidence" value="ECO:0007669"/>
    <property type="project" value="Ensembl"/>
</dbReference>
<dbReference type="GO" id="GO:0051276">
    <property type="term" value="P:chromosome organization"/>
    <property type="evidence" value="ECO:0007669"/>
    <property type="project" value="Ensembl"/>
</dbReference>
<evidence type="ECO:0000256" key="4">
    <source>
        <dbReference type="ARBA" id="ARBA00022525"/>
    </source>
</evidence>
<dbReference type="GO" id="GO:0035483">
    <property type="term" value="P:gastric emptying"/>
    <property type="evidence" value="ECO:0007669"/>
    <property type="project" value="Ensembl"/>
</dbReference>
<evidence type="ECO:0000313" key="13">
    <source>
        <dbReference type="Proteomes" id="UP000001073"/>
    </source>
</evidence>
<dbReference type="InParanoid" id="G1RVI4"/>
<reference evidence="12 13" key="1">
    <citation type="submission" date="2012-10" db="EMBL/GenBank/DDBJ databases">
        <authorList>
            <consortium name="Gibbon Genome Sequencing Consortium"/>
        </authorList>
    </citation>
    <scope>NUCLEOTIDE SEQUENCE [LARGE SCALE GENOMIC DNA]</scope>
</reference>
<dbReference type="GO" id="GO:0009791">
    <property type="term" value="P:post-embryonic development"/>
    <property type="evidence" value="ECO:0007669"/>
    <property type="project" value="Ensembl"/>
</dbReference>
<evidence type="ECO:0000313" key="12">
    <source>
        <dbReference type="Ensembl" id="ENSNLEP00000017261.2"/>
    </source>
</evidence>
<evidence type="ECO:0000256" key="1">
    <source>
        <dbReference type="ARBA" id="ARBA00004613"/>
    </source>
</evidence>
<dbReference type="GO" id="GO:0048678">
    <property type="term" value="P:response to axon injury"/>
    <property type="evidence" value="ECO:0007669"/>
    <property type="project" value="Ensembl"/>
</dbReference>
<evidence type="ECO:0000256" key="9">
    <source>
        <dbReference type="RuleBase" id="RU003686"/>
    </source>
</evidence>
<dbReference type="Proteomes" id="UP000001073">
    <property type="component" value="Chromosome 22a"/>
</dbReference>